<evidence type="ECO:0000256" key="4">
    <source>
        <dbReference type="ARBA" id="ARBA00022692"/>
    </source>
</evidence>
<keyword evidence="3" id="KW-0808">Transferase</keyword>
<dbReference type="Pfam" id="PF13813">
    <property type="entry name" value="MBOAT_2"/>
    <property type="match status" value="1"/>
</dbReference>
<dbReference type="Proteomes" id="UP001303373">
    <property type="component" value="Chromosome 2"/>
</dbReference>
<reference evidence="9 10" key="1">
    <citation type="submission" date="2023-11" db="EMBL/GenBank/DDBJ databases">
        <title>An acidophilic fungus is an integral part of prey digestion in a carnivorous sundew plant.</title>
        <authorList>
            <person name="Tsai I.J."/>
        </authorList>
    </citation>
    <scope>NUCLEOTIDE SEQUENCE [LARGE SCALE GENOMIC DNA]</scope>
    <source>
        <strain evidence="9">169a</strain>
    </source>
</reference>
<dbReference type="PANTHER" id="PTHR31595:SF67">
    <property type="entry name" value="WAX SYNTHASE DOMAIN-CONTAINING PROTEIN"/>
    <property type="match status" value="1"/>
</dbReference>
<feature type="transmembrane region" description="Helical" evidence="7">
    <location>
        <begin position="84"/>
        <end position="108"/>
    </location>
</feature>
<dbReference type="GO" id="GO:0008374">
    <property type="term" value="F:O-acyltransferase activity"/>
    <property type="evidence" value="ECO:0007669"/>
    <property type="project" value="InterPro"/>
</dbReference>
<protein>
    <recommendedName>
        <fullName evidence="8">Wax synthase domain-containing protein</fullName>
    </recommendedName>
</protein>
<evidence type="ECO:0000256" key="6">
    <source>
        <dbReference type="ARBA" id="ARBA00023136"/>
    </source>
</evidence>
<sequence>MLPPGLNSPRQVVLYYDSVYDSLIESGQAYPFLYPWGGIGVYVVFIYLLIDHRHSVLLRRLRYVVFAFVCAFSCRSIATNKARMPSSAFGVGLISAFAILISYANLIASDAQSEFTRLERRRGKPNPNGSGLKLRYRAELAKTWHGRSGRLYWQSYPSSFIDRVDWAGDLFTSFRGTGWSFQIAQIPGLPRWAEIEISHKSDDDDDEGPVGHDESQKIIRGKSGIRRFTSRKALISNTITHMVIDYLALDVIKTLMNNDPYFWGYTSTTHCPVSIPSRLCTSHIFLKSYRLTLSLAGIYTALHFIFKLGPLIFAGLLGPKYLGVKGETWMNPADMFSDPHVISTQGLAGWWGTWWHQTFRLAFSAPTHTILSLLHIKPKTTMGKTITLFVAFILSGLLHASGSYTQLGRTQPIHGPMTFFTLQPIGIIAQQLGTAMLRHMGILGITPKPIKKIGNLIFVHVWFYFTAPLLVDDFAQGGIWLYEPIPISVLRGLGFGMGDDGWWCWFGGPGWRSGRSWFDTGIAF</sequence>
<evidence type="ECO:0000256" key="2">
    <source>
        <dbReference type="ARBA" id="ARBA00007282"/>
    </source>
</evidence>
<feature type="domain" description="Wax synthase" evidence="8">
    <location>
        <begin position="341"/>
        <end position="421"/>
    </location>
</feature>
<dbReference type="InterPro" id="IPR032805">
    <property type="entry name" value="Wax_synthase_dom"/>
</dbReference>
<evidence type="ECO:0000259" key="8">
    <source>
        <dbReference type="Pfam" id="PF13813"/>
    </source>
</evidence>
<dbReference type="AlphaFoldDB" id="A0AAQ3LZT2"/>
<dbReference type="GO" id="GO:0016020">
    <property type="term" value="C:membrane"/>
    <property type="evidence" value="ECO:0007669"/>
    <property type="project" value="UniProtKB-SubCell"/>
</dbReference>
<feature type="transmembrane region" description="Helical" evidence="7">
    <location>
        <begin position="386"/>
        <end position="407"/>
    </location>
</feature>
<feature type="transmembrane region" description="Helical" evidence="7">
    <location>
        <begin position="32"/>
        <end position="49"/>
    </location>
</feature>
<keyword evidence="4 7" id="KW-0812">Transmembrane</keyword>
<gene>
    <name evidence="9" type="ORF">R9X50_00147600</name>
</gene>
<dbReference type="InterPro" id="IPR044851">
    <property type="entry name" value="Wax_synthase"/>
</dbReference>
<feature type="transmembrane region" description="Helical" evidence="7">
    <location>
        <begin position="61"/>
        <end position="78"/>
    </location>
</feature>
<evidence type="ECO:0000256" key="1">
    <source>
        <dbReference type="ARBA" id="ARBA00004141"/>
    </source>
</evidence>
<dbReference type="EMBL" id="CP138581">
    <property type="protein sequence ID" value="WPG98682.1"/>
    <property type="molecule type" value="Genomic_DNA"/>
</dbReference>
<evidence type="ECO:0000313" key="9">
    <source>
        <dbReference type="EMBL" id="WPG98682.1"/>
    </source>
</evidence>
<keyword evidence="10" id="KW-1185">Reference proteome</keyword>
<dbReference type="PANTHER" id="PTHR31595">
    <property type="entry name" value="LONG-CHAIN-ALCOHOL O-FATTY-ACYLTRANSFERASE 3-RELATED"/>
    <property type="match status" value="1"/>
</dbReference>
<evidence type="ECO:0000313" key="10">
    <source>
        <dbReference type="Proteomes" id="UP001303373"/>
    </source>
</evidence>
<keyword evidence="5 7" id="KW-1133">Transmembrane helix</keyword>
<dbReference type="GO" id="GO:0006629">
    <property type="term" value="P:lipid metabolic process"/>
    <property type="evidence" value="ECO:0007669"/>
    <property type="project" value="InterPro"/>
</dbReference>
<feature type="transmembrane region" description="Helical" evidence="7">
    <location>
        <begin position="293"/>
        <end position="317"/>
    </location>
</feature>
<organism evidence="9 10">
    <name type="scientific">Acrodontium crateriforme</name>
    <dbReference type="NCBI Taxonomy" id="150365"/>
    <lineage>
        <taxon>Eukaryota</taxon>
        <taxon>Fungi</taxon>
        <taxon>Dikarya</taxon>
        <taxon>Ascomycota</taxon>
        <taxon>Pezizomycotina</taxon>
        <taxon>Dothideomycetes</taxon>
        <taxon>Dothideomycetidae</taxon>
        <taxon>Mycosphaerellales</taxon>
        <taxon>Teratosphaeriaceae</taxon>
        <taxon>Acrodontium</taxon>
    </lineage>
</organism>
<comment type="similarity">
    <text evidence="2">Belongs to the wax synthase family.</text>
</comment>
<keyword evidence="6 7" id="KW-0472">Membrane</keyword>
<accession>A0AAQ3LZT2</accession>
<evidence type="ECO:0000256" key="7">
    <source>
        <dbReference type="SAM" id="Phobius"/>
    </source>
</evidence>
<comment type="subcellular location">
    <subcellularLocation>
        <location evidence="1">Membrane</location>
        <topology evidence="1">Multi-pass membrane protein</topology>
    </subcellularLocation>
</comment>
<evidence type="ECO:0000256" key="5">
    <source>
        <dbReference type="ARBA" id="ARBA00022989"/>
    </source>
</evidence>
<name>A0AAQ3LZT2_9PEZI</name>
<proteinExistence type="inferred from homology"/>
<evidence type="ECO:0000256" key="3">
    <source>
        <dbReference type="ARBA" id="ARBA00022679"/>
    </source>
</evidence>